<proteinExistence type="inferred from homology"/>
<comment type="similarity">
    <text evidence="2">Belongs to the bacterial solute-binding protein 2 family.</text>
</comment>
<dbReference type="SUPFAM" id="SSF53822">
    <property type="entry name" value="Periplasmic binding protein-like I"/>
    <property type="match status" value="1"/>
</dbReference>
<dbReference type="InterPro" id="IPR025997">
    <property type="entry name" value="SBP_2_dom"/>
</dbReference>
<evidence type="ECO:0000256" key="3">
    <source>
        <dbReference type="ARBA" id="ARBA00022729"/>
    </source>
</evidence>
<organism evidence="5 6">
    <name type="scientific">Hominiventricola filiformis</name>
    <dbReference type="NCBI Taxonomy" id="2885352"/>
    <lineage>
        <taxon>Bacteria</taxon>
        <taxon>Bacillati</taxon>
        <taxon>Bacillota</taxon>
        <taxon>Clostridia</taxon>
        <taxon>Lachnospirales</taxon>
        <taxon>Lachnospiraceae</taxon>
        <taxon>Hominiventricola</taxon>
    </lineage>
</organism>
<comment type="caution">
    <text evidence="5">The sequence shown here is derived from an EMBL/GenBank/DDBJ whole genome shotgun (WGS) entry which is preliminary data.</text>
</comment>
<dbReference type="PANTHER" id="PTHR46847">
    <property type="entry name" value="D-ALLOSE-BINDING PERIPLASMIC PROTEIN-RELATED"/>
    <property type="match status" value="1"/>
</dbReference>
<dbReference type="EMBL" id="JAJEPS010000014">
    <property type="protein sequence ID" value="MCC2127075.1"/>
    <property type="molecule type" value="Genomic_DNA"/>
</dbReference>
<dbReference type="GO" id="GO:0030313">
    <property type="term" value="C:cell envelope"/>
    <property type="evidence" value="ECO:0007669"/>
    <property type="project" value="UniProtKB-SubCell"/>
</dbReference>
<keyword evidence="6" id="KW-1185">Reference proteome</keyword>
<evidence type="ECO:0000256" key="1">
    <source>
        <dbReference type="ARBA" id="ARBA00004196"/>
    </source>
</evidence>
<dbReference type="AlphaFoldDB" id="A0AAE3AB04"/>
<evidence type="ECO:0000256" key="2">
    <source>
        <dbReference type="ARBA" id="ARBA00007639"/>
    </source>
</evidence>
<reference evidence="5 6" key="1">
    <citation type="submission" date="2021-10" db="EMBL/GenBank/DDBJ databases">
        <title>Anaerobic single-cell dispensing facilitates the cultivation of human gut bacteria.</title>
        <authorList>
            <person name="Afrizal A."/>
        </authorList>
    </citation>
    <scope>NUCLEOTIDE SEQUENCE [LARGE SCALE GENOMIC DNA]</scope>
    <source>
        <strain evidence="5 6">CLA-AA-H276</strain>
    </source>
</reference>
<dbReference type="Gene3D" id="3.40.50.2300">
    <property type="match status" value="2"/>
</dbReference>
<name>A0AAE3AB04_9FIRM</name>
<protein>
    <submittedName>
        <fullName evidence="5">Substrate-binding domain-containing protein</fullName>
    </submittedName>
</protein>
<dbReference type="GO" id="GO:0030246">
    <property type="term" value="F:carbohydrate binding"/>
    <property type="evidence" value="ECO:0007669"/>
    <property type="project" value="UniProtKB-ARBA"/>
</dbReference>
<gene>
    <name evidence="5" type="ORF">LKD36_12945</name>
</gene>
<evidence type="ECO:0000313" key="5">
    <source>
        <dbReference type="EMBL" id="MCC2127075.1"/>
    </source>
</evidence>
<evidence type="ECO:0000259" key="4">
    <source>
        <dbReference type="Pfam" id="PF13407"/>
    </source>
</evidence>
<evidence type="ECO:0000313" key="6">
    <source>
        <dbReference type="Proteomes" id="UP001198220"/>
    </source>
</evidence>
<dbReference type="PANTHER" id="PTHR46847:SF1">
    <property type="entry name" value="D-ALLOSE-BINDING PERIPLASMIC PROTEIN-RELATED"/>
    <property type="match status" value="1"/>
</dbReference>
<dbReference type="InterPro" id="IPR028082">
    <property type="entry name" value="Peripla_BP_I"/>
</dbReference>
<sequence length="325" mass="37023">MKRTKKILLYVLMGFLLVIFSLLLLLTGERQEVKRKSISVIVDNSTSNRWTALKEGMEAAAKDYNLRLNYVSTVKLWSVTAELEMAAREMESGADGLILQMYASEGIGEKLEEIVPRDQCVLLETDITPEEYYQTVGPDNRKLGGVLAGQIRADYGESLQGKRVGIFCGNTGELSIRQRIQGLKEGLEDSEIQVVWELHEMGRTPDEAAENDCWETGADIVISLENDMTERAVDYLAENQDMLNQCKLYGIGNSEKVMYYLDRGFIRKLVVPNDFYMGYQSVEELAKKLEYRGESHKNIYTGYLVIDRTNLYDETNQKMLFPIVQ</sequence>
<dbReference type="Pfam" id="PF13407">
    <property type="entry name" value="Peripla_BP_4"/>
    <property type="match status" value="1"/>
</dbReference>
<keyword evidence="3" id="KW-0732">Signal</keyword>
<accession>A0AAE3AB04</accession>
<feature type="domain" description="Periplasmic binding protein" evidence="4">
    <location>
        <begin position="38"/>
        <end position="290"/>
    </location>
</feature>
<dbReference type="RefSeq" id="WP_308459829.1">
    <property type="nucleotide sequence ID" value="NZ_JAJEPS010000014.1"/>
</dbReference>
<comment type="subcellular location">
    <subcellularLocation>
        <location evidence="1">Cell envelope</location>
    </subcellularLocation>
</comment>
<dbReference type="Proteomes" id="UP001198220">
    <property type="component" value="Unassembled WGS sequence"/>
</dbReference>